<dbReference type="RefSeq" id="WP_103423798.1">
    <property type="nucleotide sequence ID" value="NZ_CP026309.1"/>
</dbReference>
<keyword evidence="1" id="KW-0547">Nucleotide-binding</keyword>
<dbReference type="AlphaFoldDB" id="A0A2I8VED0"/>
<dbReference type="GeneID" id="35590479"/>
<keyword evidence="1" id="KW-0067">ATP-binding</keyword>
<protein>
    <submittedName>
        <fullName evidence="1">Peptide ABC transporter ATP-binding protein</fullName>
    </submittedName>
</protein>
<sequence length="138" mass="14254">MNPDPDRASDHADDPRAPLSVSADLTLSIDGIDATVTSTGERVFVEFASVPDAVRVLRAGAVSSARTARLDALLHTTDLTVELRVHGRTVGVVGVDARPGALSRQLGVAPAELRLGGGVGAVGRELADGVATLRRALR</sequence>
<dbReference type="KEGG" id="srub:C2R22_00280"/>
<gene>
    <name evidence="1" type="ORF">C2R22_00280</name>
</gene>
<accession>A0A2I8VED0</accession>
<dbReference type="Proteomes" id="UP000236584">
    <property type="component" value="Chromosome"/>
</dbReference>
<evidence type="ECO:0000313" key="2">
    <source>
        <dbReference type="Proteomes" id="UP000236584"/>
    </source>
</evidence>
<reference evidence="1 2" key="1">
    <citation type="submission" date="2018-01" db="EMBL/GenBank/DDBJ databases">
        <title>Complete genome sequence of Salinigranum rubrum GX10T, an extremely halophilic archaeon isolated from a marine solar saltern.</title>
        <authorList>
            <person name="Han S."/>
        </authorList>
    </citation>
    <scope>NUCLEOTIDE SEQUENCE [LARGE SCALE GENOMIC DNA]</scope>
    <source>
        <strain evidence="1 2">GX10</strain>
    </source>
</reference>
<evidence type="ECO:0000313" key="1">
    <source>
        <dbReference type="EMBL" id="AUV80290.1"/>
    </source>
</evidence>
<organism evidence="1 2">
    <name type="scientific">Salinigranum rubrum</name>
    <dbReference type="NCBI Taxonomy" id="755307"/>
    <lineage>
        <taxon>Archaea</taxon>
        <taxon>Methanobacteriati</taxon>
        <taxon>Methanobacteriota</taxon>
        <taxon>Stenosarchaea group</taxon>
        <taxon>Halobacteria</taxon>
        <taxon>Halobacteriales</taxon>
        <taxon>Haloferacaceae</taxon>
        <taxon>Salinigranum</taxon>
    </lineage>
</organism>
<dbReference type="OrthoDB" id="306982at2157"/>
<dbReference type="GO" id="GO:0005524">
    <property type="term" value="F:ATP binding"/>
    <property type="evidence" value="ECO:0007669"/>
    <property type="project" value="UniProtKB-KW"/>
</dbReference>
<proteinExistence type="predicted"/>
<keyword evidence="2" id="KW-1185">Reference proteome</keyword>
<dbReference type="EMBL" id="CP026309">
    <property type="protein sequence ID" value="AUV80290.1"/>
    <property type="molecule type" value="Genomic_DNA"/>
</dbReference>
<name>A0A2I8VED0_9EURY</name>